<dbReference type="Proteomes" id="UP000095767">
    <property type="component" value="Unassembled WGS sequence"/>
</dbReference>
<evidence type="ECO:0000256" key="7">
    <source>
        <dbReference type="SAM" id="MobiDB-lite"/>
    </source>
</evidence>
<evidence type="ECO:0000313" key="10">
    <source>
        <dbReference type="Proteomes" id="UP000095767"/>
    </source>
</evidence>
<gene>
    <name evidence="9" type="ORF">BAE44_0012935</name>
</gene>
<proteinExistence type="inferred from homology"/>
<evidence type="ECO:0000256" key="3">
    <source>
        <dbReference type="ARBA" id="ARBA00022729"/>
    </source>
</evidence>
<sequence>METGVIVVTVMVGLFGVTSAVLGFKAGAEKLTPNDIQLSNSLCVYTDNSASMLGVWAIILLAVARIIAWAAGGCCGSSRLGGGASKSTRRLVGVVVSVLSWMSAVIAGVCYWQGVASREPGRTRDATSTDPFATEYERCYYDLKGGIFKRAAVLSPVATSLGILSCILLHDPAATVAGAAEPKPDGQHPPGDGVVVGLPLWSAQGYGQQPYPQPAQGYGQAPNSKFAPPPV</sequence>
<comment type="subcellular location">
    <subcellularLocation>
        <location evidence="1">Endomembrane system</location>
        <topology evidence="1">Multi-pass membrane protein</topology>
    </subcellularLocation>
</comment>
<keyword evidence="4 8" id="KW-1133">Transmembrane helix</keyword>
<protein>
    <submittedName>
        <fullName evidence="9">Uncharacterized protein</fullName>
    </submittedName>
</protein>
<dbReference type="AlphaFoldDB" id="A0A1E5VLP2"/>
<organism evidence="9 10">
    <name type="scientific">Dichanthelium oligosanthes</name>
    <dbReference type="NCBI Taxonomy" id="888268"/>
    <lineage>
        <taxon>Eukaryota</taxon>
        <taxon>Viridiplantae</taxon>
        <taxon>Streptophyta</taxon>
        <taxon>Embryophyta</taxon>
        <taxon>Tracheophyta</taxon>
        <taxon>Spermatophyta</taxon>
        <taxon>Magnoliopsida</taxon>
        <taxon>Liliopsida</taxon>
        <taxon>Poales</taxon>
        <taxon>Poaceae</taxon>
        <taxon>PACMAD clade</taxon>
        <taxon>Panicoideae</taxon>
        <taxon>Panicodae</taxon>
        <taxon>Paniceae</taxon>
        <taxon>Dichantheliinae</taxon>
        <taxon>Dichanthelium</taxon>
    </lineage>
</organism>
<keyword evidence="5 8" id="KW-0472">Membrane</keyword>
<dbReference type="InterPro" id="IPR052222">
    <property type="entry name" value="DESIGUAL"/>
</dbReference>
<accession>A0A1E5VLP2</accession>
<comment type="caution">
    <text evidence="9">The sequence shown here is derived from an EMBL/GenBank/DDBJ whole genome shotgun (WGS) entry which is preliminary data.</text>
</comment>
<feature type="transmembrane region" description="Helical" evidence="8">
    <location>
        <begin position="49"/>
        <end position="71"/>
    </location>
</feature>
<dbReference type="Pfam" id="PF06749">
    <property type="entry name" value="DUF1218"/>
    <property type="match status" value="1"/>
</dbReference>
<feature type="region of interest" description="Disordered" evidence="7">
    <location>
        <begin position="205"/>
        <end position="231"/>
    </location>
</feature>
<dbReference type="InterPro" id="IPR009606">
    <property type="entry name" value="DEAL/Modifying_wall_lignin1/2"/>
</dbReference>
<evidence type="ECO:0000256" key="1">
    <source>
        <dbReference type="ARBA" id="ARBA00004127"/>
    </source>
</evidence>
<keyword evidence="2 8" id="KW-0812">Transmembrane</keyword>
<dbReference type="STRING" id="888268.A0A1E5VLP2"/>
<dbReference type="GO" id="GO:0012505">
    <property type="term" value="C:endomembrane system"/>
    <property type="evidence" value="ECO:0007669"/>
    <property type="project" value="UniProtKB-SubCell"/>
</dbReference>
<feature type="transmembrane region" description="Helical" evidence="8">
    <location>
        <begin position="6"/>
        <end position="28"/>
    </location>
</feature>
<evidence type="ECO:0000313" key="9">
    <source>
        <dbReference type="EMBL" id="OEL26048.1"/>
    </source>
</evidence>
<evidence type="ECO:0000256" key="2">
    <source>
        <dbReference type="ARBA" id="ARBA00022692"/>
    </source>
</evidence>
<feature type="transmembrane region" description="Helical" evidence="8">
    <location>
        <begin position="91"/>
        <end position="112"/>
    </location>
</feature>
<evidence type="ECO:0000256" key="5">
    <source>
        <dbReference type="ARBA" id="ARBA00023136"/>
    </source>
</evidence>
<reference evidence="9 10" key="1">
    <citation type="submission" date="2016-09" db="EMBL/GenBank/DDBJ databases">
        <title>The draft genome of Dichanthelium oligosanthes: A C3 panicoid grass species.</title>
        <authorList>
            <person name="Studer A.J."/>
            <person name="Schnable J.C."/>
            <person name="Brutnell T.P."/>
        </authorList>
    </citation>
    <scope>NUCLEOTIDE SEQUENCE [LARGE SCALE GENOMIC DNA]</scope>
    <source>
        <strain evidence="10">cv. Kellogg 1175</strain>
        <tissue evidence="9">Leaf</tissue>
    </source>
</reference>
<evidence type="ECO:0000256" key="4">
    <source>
        <dbReference type="ARBA" id="ARBA00022989"/>
    </source>
</evidence>
<feature type="compositionally biased region" description="Low complexity" evidence="7">
    <location>
        <begin position="205"/>
        <end position="222"/>
    </location>
</feature>
<dbReference type="PANTHER" id="PTHR31769">
    <property type="entry name" value="OS07G0462200 PROTEIN-RELATED"/>
    <property type="match status" value="1"/>
</dbReference>
<evidence type="ECO:0000256" key="8">
    <source>
        <dbReference type="SAM" id="Phobius"/>
    </source>
</evidence>
<name>A0A1E5VLP2_9POAL</name>
<keyword evidence="10" id="KW-1185">Reference proteome</keyword>
<keyword evidence="3" id="KW-0732">Signal</keyword>
<comment type="similarity">
    <text evidence="6">Belongs to the DESIGUAL family.</text>
</comment>
<evidence type="ECO:0000256" key="6">
    <source>
        <dbReference type="ARBA" id="ARBA00029467"/>
    </source>
</evidence>
<dbReference type="OrthoDB" id="693611at2759"/>
<dbReference type="EMBL" id="LWDX02035620">
    <property type="protein sequence ID" value="OEL26048.1"/>
    <property type="molecule type" value="Genomic_DNA"/>
</dbReference>